<evidence type="ECO:0008006" key="3">
    <source>
        <dbReference type="Google" id="ProtNLM"/>
    </source>
</evidence>
<dbReference type="Pfam" id="PF13376">
    <property type="entry name" value="OmdA"/>
    <property type="match status" value="1"/>
</dbReference>
<organism evidence="1 2">
    <name type="scientific">Agromyces mediolanus</name>
    <name type="common">Corynebacterium mediolanum</name>
    <dbReference type="NCBI Taxonomy" id="41986"/>
    <lineage>
        <taxon>Bacteria</taxon>
        <taxon>Bacillati</taxon>
        <taxon>Actinomycetota</taxon>
        <taxon>Actinomycetes</taxon>
        <taxon>Micrococcales</taxon>
        <taxon>Microbacteriaceae</taxon>
        <taxon>Agromyces</taxon>
    </lineage>
</organism>
<dbReference type="RefSeq" id="WP_189084298.1">
    <property type="nucleotide sequence ID" value="NZ_BMRJ01000001.1"/>
</dbReference>
<dbReference type="Proteomes" id="UP000610303">
    <property type="component" value="Unassembled WGS sequence"/>
</dbReference>
<reference evidence="1" key="2">
    <citation type="submission" date="2020-09" db="EMBL/GenBank/DDBJ databases">
        <authorList>
            <person name="Sun Q."/>
            <person name="Ohkuma M."/>
        </authorList>
    </citation>
    <scope>NUCLEOTIDE SEQUENCE</scope>
    <source>
        <strain evidence="1">JCM 3346</strain>
    </source>
</reference>
<protein>
    <recommendedName>
        <fullName evidence="3">OmdA domain containing protein</fullName>
    </recommendedName>
</protein>
<gene>
    <name evidence="1" type="ORF">GCM10010196_11410</name>
</gene>
<dbReference type="EMBL" id="BMRJ01000001">
    <property type="protein sequence ID" value="GGR19909.1"/>
    <property type="molecule type" value="Genomic_DNA"/>
</dbReference>
<evidence type="ECO:0000313" key="1">
    <source>
        <dbReference type="EMBL" id="GGR19909.1"/>
    </source>
</evidence>
<accession>A0A918CDM8</accession>
<reference evidence="1" key="1">
    <citation type="journal article" date="2014" name="Int. J. Syst. Evol. Microbiol.">
        <title>Complete genome sequence of Corynebacterium casei LMG S-19264T (=DSM 44701T), isolated from a smear-ripened cheese.</title>
        <authorList>
            <consortium name="US DOE Joint Genome Institute (JGI-PGF)"/>
            <person name="Walter F."/>
            <person name="Albersmeier A."/>
            <person name="Kalinowski J."/>
            <person name="Ruckert C."/>
        </authorList>
    </citation>
    <scope>NUCLEOTIDE SEQUENCE</scope>
    <source>
        <strain evidence="1">JCM 3346</strain>
    </source>
</reference>
<keyword evidence="2" id="KW-1185">Reference proteome</keyword>
<sequence length="198" mass="21110">MSSGRAAGASAARPELLHFDEAAEWEAWLERNGDAGEAWLRIAKRGRAGLAISDALDVALCFGWIDSIRRGNDDASFAQRYSPRRAGSPWSAINVERAEALEAAGRMRPGGLAQLASARADGRWDAAYVRQRDATVPEDLAAALAAAPLAGRRFEALGKTRQYALVLPLLKARTAEGRAARITKLVAELGDLRSGSAG</sequence>
<name>A0A918CDM8_AGRME</name>
<dbReference type="AlphaFoldDB" id="A0A918CDM8"/>
<evidence type="ECO:0000313" key="2">
    <source>
        <dbReference type="Proteomes" id="UP000610303"/>
    </source>
</evidence>
<comment type="caution">
    <text evidence="1">The sequence shown here is derived from an EMBL/GenBank/DDBJ whole genome shotgun (WGS) entry which is preliminary data.</text>
</comment>
<proteinExistence type="predicted"/>